<protein>
    <submittedName>
        <fullName evidence="2">Uncharacterized protein</fullName>
    </submittedName>
</protein>
<evidence type="ECO:0000313" key="3">
    <source>
        <dbReference type="Proteomes" id="UP001239626"/>
    </source>
</evidence>
<accession>A0ABU0EBZ6</accession>
<name>A0ABU0EBZ6_9CELL</name>
<comment type="caution">
    <text evidence="2">The sequence shown here is derived from an EMBL/GenBank/DDBJ whole genome shotgun (WGS) entry which is preliminary data.</text>
</comment>
<feature type="signal peptide" evidence="1">
    <location>
        <begin position="1"/>
        <end position="26"/>
    </location>
</feature>
<keyword evidence="3" id="KW-1185">Reference proteome</keyword>
<dbReference type="EMBL" id="JAUSVB010000001">
    <property type="protein sequence ID" value="MDQ0372792.1"/>
    <property type="molecule type" value="Genomic_DNA"/>
</dbReference>
<sequence>MRAIRGKVGVVAALVLAVALALSALAGLGTRPTGIPDEGPWAIALSYPEGDWSSCLDDPAMAEALMSSDLPVSRVVAPSAPGATEADVRRVVDCLSASMTGGTIEVGQTGGVVEDGTVSG</sequence>
<reference evidence="2 3" key="1">
    <citation type="submission" date="2023-07" db="EMBL/GenBank/DDBJ databases">
        <title>Sorghum-associated microbial communities from plants grown in Nebraska, USA.</title>
        <authorList>
            <person name="Schachtman D."/>
        </authorList>
    </citation>
    <scope>NUCLEOTIDE SEQUENCE [LARGE SCALE GENOMIC DNA]</scope>
    <source>
        <strain evidence="2 3">BE332</strain>
    </source>
</reference>
<evidence type="ECO:0000256" key="1">
    <source>
        <dbReference type="SAM" id="SignalP"/>
    </source>
</evidence>
<organism evidence="2 3">
    <name type="scientific">Cellulomonas humilata</name>
    <dbReference type="NCBI Taxonomy" id="144055"/>
    <lineage>
        <taxon>Bacteria</taxon>
        <taxon>Bacillati</taxon>
        <taxon>Actinomycetota</taxon>
        <taxon>Actinomycetes</taxon>
        <taxon>Micrococcales</taxon>
        <taxon>Cellulomonadaceae</taxon>
        <taxon>Cellulomonas</taxon>
    </lineage>
</organism>
<dbReference type="Proteomes" id="UP001239626">
    <property type="component" value="Unassembled WGS sequence"/>
</dbReference>
<keyword evidence="1" id="KW-0732">Signal</keyword>
<evidence type="ECO:0000313" key="2">
    <source>
        <dbReference type="EMBL" id="MDQ0372792.1"/>
    </source>
</evidence>
<proteinExistence type="predicted"/>
<feature type="chain" id="PRO_5045645563" evidence="1">
    <location>
        <begin position="27"/>
        <end position="120"/>
    </location>
</feature>
<dbReference type="RefSeq" id="WP_307490457.1">
    <property type="nucleotide sequence ID" value="NZ_JAUSVB010000001.1"/>
</dbReference>
<gene>
    <name evidence="2" type="ORF">J2X26_001089</name>
</gene>